<accession>A0A2S5DH57</accession>
<dbReference type="Gene3D" id="2.40.30.170">
    <property type="match status" value="1"/>
</dbReference>
<organism evidence="8 9">
    <name type="scientific">Chromobacterium alticapitis</name>
    <dbReference type="NCBI Taxonomy" id="2073169"/>
    <lineage>
        <taxon>Bacteria</taxon>
        <taxon>Pseudomonadati</taxon>
        <taxon>Pseudomonadota</taxon>
        <taxon>Betaproteobacteria</taxon>
        <taxon>Neisseriales</taxon>
        <taxon>Chromobacteriaceae</taxon>
        <taxon>Chromobacterium</taxon>
    </lineage>
</organism>
<comment type="caution">
    <text evidence="8">The sequence shown here is derived from an EMBL/GenBank/DDBJ whole genome shotgun (WGS) entry which is preliminary data.</text>
</comment>
<evidence type="ECO:0000256" key="4">
    <source>
        <dbReference type="ARBA" id="ARBA00022764"/>
    </source>
</evidence>
<proteinExistence type="inferred from homology"/>
<dbReference type="InterPro" id="IPR050465">
    <property type="entry name" value="UPF0194_transport"/>
</dbReference>
<evidence type="ECO:0000256" key="3">
    <source>
        <dbReference type="ARBA" id="ARBA00022729"/>
    </source>
</evidence>
<dbReference type="Pfam" id="PF25954">
    <property type="entry name" value="Beta-barrel_RND_2"/>
    <property type="match status" value="1"/>
</dbReference>
<dbReference type="Gene3D" id="2.40.50.100">
    <property type="match status" value="2"/>
</dbReference>
<evidence type="ECO:0000256" key="1">
    <source>
        <dbReference type="ARBA" id="ARBA00004418"/>
    </source>
</evidence>
<comment type="subcellular location">
    <subcellularLocation>
        <location evidence="1">Periplasm</location>
    </subcellularLocation>
</comment>
<dbReference type="PANTHER" id="PTHR32347:SF29">
    <property type="entry name" value="UPF0194 MEMBRANE PROTEIN YBHG"/>
    <property type="match status" value="1"/>
</dbReference>
<dbReference type="Proteomes" id="UP000237082">
    <property type="component" value="Unassembled WGS sequence"/>
</dbReference>
<evidence type="ECO:0000259" key="6">
    <source>
        <dbReference type="Pfam" id="PF25881"/>
    </source>
</evidence>
<dbReference type="InterPro" id="IPR058792">
    <property type="entry name" value="Beta-barrel_RND_2"/>
</dbReference>
<gene>
    <name evidence="8" type="ORF">C2I19_08685</name>
</gene>
<sequence length="327" mass="34998">MSKRWLAVVALLLLAAGGVAYYFYQRAAAAERETTLYGNVDIREAILAFRVPGRLAAVLVDEGDAVQPGQILARLDAEPLRNSLNAALANESALAARNALMHKGNRREDVEQARARLSAAEAAVAQTSSDYRRQNALEPVGGSSRQQLELARSLRDQALAQRDAASQQLRALATGFRPEEIAESDALLKQARANVAAARLALKDANLQSPSAGIILTRAVEAGTMVQAGTSAFTLSLRQPVWVRAYVAESQLGSFPSGSKVTVASDSHPDKLYHGVVGFVSPTAEFTPKNVETADLRTALVYRIRVVVGDADAGLNQGMPVTLRLEK</sequence>
<evidence type="ECO:0000259" key="7">
    <source>
        <dbReference type="Pfam" id="PF25954"/>
    </source>
</evidence>
<dbReference type="SUPFAM" id="SSF111369">
    <property type="entry name" value="HlyD-like secretion proteins"/>
    <property type="match status" value="2"/>
</dbReference>
<dbReference type="Pfam" id="PF25881">
    <property type="entry name" value="HH_YBHG"/>
    <property type="match status" value="1"/>
</dbReference>
<dbReference type="EMBL" id="PQWB01000030">
    <property type="protein sequence ID" value="POZ62420.1"/>
    <property type="molecule type" value="Genomic_DNA"/>
</dbReference>
<dbReference type="OrthoDB" id="9813967at2"/>
<dbReference type="GO" id="GO:0042597">
    <property type="term" value="C:periplasmic space"/>
    <property type="evidence" value="ECO:0007669"/>
    <property type="project" value="UniProtKB-SubCell"/>
</dbReference>
<evidence type="ECO:0000313" key="9">
    <source>
        <dbReference type="Proteomes" id="UP000237082"/>
    </source>
</evidence>
<dbReference type="PANTHER" id="PTHR32347">
    <property type="entry name" value="EFFLUX SYSTEM COMPONENT YKNX-RELATED"/>
    <property type="match status" value="1"/>
</dbReference>
<evidence type="ECO:0000256" key="2">
    <source>
        <dbReference type="ARBA" id="ARBA00010602"/>
    </source>
</evidence>
<dbReference type="InterPro" id="IPR059052">
    <property type="entry name" value="HH_YbhG-like"/>
</dbReference>
<feature type="domain" description="YbhG-like alpha-helical hairpin" evidence="6">
    <location>
        <begin position="75"/>
        <end position="204"/>
    </location>
</feature>
<feature type="domain" description="CusB-like beta-barrel" evidence="7">
    <location>
        <begin position="240"/>
        <end position="326"/>
    </location>
</feature>
<keyword evidence="3" id="KW-0732">Signal</keyword>
<keyword evidence="5" id="KW-0175">Coiled coil</keyword>
<keyword evidence="4" id="KW-0574">Periplasm</keyword>
<keyword evidence="9" id="KW-1185">Reference proteome</keyword>
<dbReference type="NCBIfam" id="NF002939">
    <property type="entry name" value="PRK03598.1"/>
    <property type="match status" value="1"/>
</dbReference>
<protein>
    <submittedName>
        <fullName evidence="8">Secretion protein HlyD</fullName>
    </submittedName>
</protein>
<comment type="similarity">
    <text evidence="2">Belongs to the UPF0194 family.</text>
</comment>
<dbReference type="RefSeq" id="WP_103902312.1">
    <property type="nucleotide sequence ID" value="NZ_PQWB01000030.1"/>
</dbReference>
<evidence type="ECO:0000256" key="5">
    <source>
        <dbReference type="ARBA" id="ARBA00023054"/>
    </source>
</evidence>
<name>A0A2S5DH57_9NEIS</name>
<evidence type="ECO:0000313" key="8">
    <source>
        <dbReference type="EMBL" id="POZ62420.1"/>
    </source>
</evidence>
<dbReference type="AlphaFoldDB" id="A0A2S5DH57"/>
<reference evidence="9" key="1">
    <citation type="submission" date="2018-02" db="EMBL/GenBank/DDBJ databases">
        <authorList>
            <person name="O'Hara-Hanley K."/>
            <person name="Soby S."/>
        </authorList>
    </citation>
    <scope>NUCLEOTIDE SEQUENCE [LARGE SCALE GENOMIC DNA]</scope>
    <source>
        <strain evidence="9">MWU14-2602</strain>
    </source>
</reference>